<dbReference type="GO" id="GO:0008206">
    <property type="term" value="P:bile acid metabolic process"/>
    <property type="evidence" value="ECO:0007669"/>
    <property type="project" value="UniProtKB-ARBA"/>
</dbReference>
<dbReference type="InterPro" id="IPR002347">
    <property type="entry name" value="SDR_fam"/>
</dbReference>
<dbReference type="PANTHER" id="PTHR42879:SF6">
    <property type="entry name" value="NADPH-DEPENDENT REDUCTASE BACG"/>
    <property type="match status" value="1"/>
</dbReference>
<dbReference type="Pfam" id="PF13561">
    <property type="entry name" value="adh_short_C2"/>
    <property type="match status" value="1"/>
</dbReference>
<comment type="caution">
    <text evidence="4">The sequence shown here is derived from an EMBL/GenBank/DDBJ whole genome shotgun (WGS) entry which is preliminary data.</text>
</comment>
<dbReference type="OrthoDB" id="9803333at2"/>
<dbReference type="GO" id="GO:0016491">
    <property type="term" value="F:oxidoreductase activity"/>
    <property type="evidence" value="ECO:0007669"/>
    <property type="project" value="UniProtKB-KW"/>
</dbReference>
<dbReference type="PRINTS" id="PR00081">
    <property type="entry name" value="GDHRDH"/>
</dbReference>
<comment type="similarity">
    <text evidence="1">Belongs to the short-chain dehydrogenases/reductases (SDR) family.</text>
</comment>
<dbReference type="SUPFAM" id="SSF51735">
    <property type="entry name" value="NAD(P)-binding Rossmann-fold domains"/>
    <property type="match status" value="1"/>
</dbReference>
<reference evidence="4 5" key="1">
    <citation type="submission" date="2019-03" db="EMBL/GenBank/DDBJ databases">
        <title>Subsurface microbial communities from deep shales in Ohio and West Virginia, USA.</title>
        <authorList>
            <person name="Wrighton K."/>
        </authorList>
    </citation>
    <scope>NUCLEOTIDE SEQUENCE [LARGE SCALE GENOMIC DNA]</scope>
    <source>
        <strain evidence="4 5">MA284_T2</strain>
    </source>
</reference>
<keyword evidence="3" id="KW-0753">Steroid metabolism</keyword>
<gene>
    <name evidence="4" type="ORF">DFR79_10855</name>
</gene>
<evidence type="ECO:0000256" key="3">
    <source>
        <dbReference type="ARBA" id="ARBA00023221"/>
    </source>
</evidence>
<organism evidence="4 5">
    <name type="scientific">Halanaerobium saccharolyticum</name>
    <dbReference type="NCBI Taxonomy" id="43595"/>
    <lineage>
        <taxon>Bacteria</taxon>
        <taxon>Bacillati</taxon>
        <taxon>Bacillota</taxon>
        <taxon>Clostridia</taxon>
        <taxon>Halanaerobiales</taxon>
        <taxon>Halanaerobiaceae</taxon>
        <taxon>Halanaerobium</taxon>
    </lineage>
</organism>
<dbReference type="RefSeq" id="WP_133514767.1">
    <property type="nucleotide sequence ID" value="NZ_SNWX01000008.1"/>
</dbReference>
<dbReference type="AlphaFoldDB" id="A0A4R6LTN0"/>
<evidence type="ECO:0000313" key="5">
    <source>
        <dbReference type="Proteomes" id="UP000295064"/>
    </source>
</evidence>
<proteinExistence type="inferred from homology"/>
<dbReference type="PANTHER" id="PTHR42879">
    <property type="entry name" value="3-OXOACYL-(ACYL-CARRIER-PROTEIN) REDUCTASE"/>
    <property type="match status" value="1"/>
</dbReference>
<dbReference type="EMBL" id="SNWX01000008">
    <property type="protein sequence ID" value="TDO92029.1"/>
    <property type="molecule type" value="Genomic_DNA"/>
</dbReference>
<keyword evidence="2" id="KW-0560">Oxidoreductase</keyword>
<dbReference type="InterPro" id="IPR036291">
    <property type="entry name" value="NAD(P)-bd_dom_sf"/>
</dbReference>
<dbReference type="Proteomes" id="UP000295064">
    <property type="component" value="Unassembled WGS sequence"/>
</dbReference>
<protein>
    <submittedName>
        <fullName evidence="4">3-oxoacyl-[acyl-carrier protein] reductase</fullName>
    </submittedName>
</protein>
<dbReference type="InterPro" id="IPR050259">
    <property type="entry name" value="SDR"/>
</dbReference>
<name>A0A4R6LTN0_9FIRM</name>
<dbReference type="FunFam" id="3.40.50.720:FF:000084">
    <property type="entry name" value="Short-chain dehydrogenase reductase"/>
    <property type="match status" value="1"/>
</dbReference>
<keyword evidence="3" id="KW-0443">Lipid metabolism</keyword>
<evidence type="ECO:0000313" key="4">
    <source>
        <dbReference type="EMBL" id="TDO92029.1"/>
    </source>
</evidence>
<sequence>MNLNIKGNSAIVTASSSGLGKAAAAALVKEDVNVVINGRDQQKLDTALKELNELEGGRVISSQGDITKKEDIENLVKTAVDNFGRLDHLVTSAGGPPAKSFVETTESDWYDSYDLLVMSVVRIVKESLSYLKADGGGTIVNITSISVKEAIDNLVLSNSVRMTVIGLMKTLAKELAPEIRANAVLPGAHETARIEDLINSQVENGDFESYQQGLAAKSKSVPLERIGTPEKLGDLIAFLSSPKSNYINGSSIVVDGGAASSNL</sequence>
<accession>A0A4R6LTN0</accession>
<dbReference type="Gene3D" id="3.40.50.720">
    <property type="entry name" value="NAD(P)-binding Rossmann-like Domain"/>
    <property type="match status" value="1"/>
</dbReference>
<evidence type="ECO:0000256" key="2">
    <source>
        <dbReference type="ARBA" id="ARBA00023002"/>
    </source>
</evidence>
<evidence type="ECO:0000256" key="1">
    <source>
        <dbReference type="ARBA" id="ARBA00006484"/>
    </source>
</evidence>